<gene>
    <name evidence="3" type="ORF">PR048_003407</name>
</gene>
<organism evidence="3 4">
    <name type="scientific">Dryococelus australis</name>
    <dbReference type="NCBI Taxonomy" id="614101"/>
    <lineage>
        <taxon>Eukaryota</taxon>
        <taxon>Metazoa</taxon>
        <taxon>Ecdysozoa</taxon>
        <taxon>Arthropoda</taxon>
        <taxon>Hexapoda</taxon>
        <taxon>Insecta</taxon>
        <taxon>Pterygota</taxon>
        <taxon>Neoptera</taxon>
        <taxon>Polyneoptera</taxon>
        <taxon>Phasmatodea</taxon>
        <taxon>Verophasmatodea</taxon>
        <taxon>Anareolatae</taxon>
        <taxon>Phasmatidae</taxon>
        <taxon>Eurycanthinae</taxon>
        <taxon>Dryococelus</taxon>
    </lineage>
</organism>
<evidence type="ECO:0000313" key="4">
    <source>
        <dbReference type="Proteomes" id="UP001159363"/>
    </source>
</evidence>
<keyword evidence="2" id="KW-1133">Transmembrane helix</keyword>
<keyword evidence="2" id="KW-0812">Transmembrane</keyword>
<feature type="region of interest" description="Disordered" evidence="1">
    <location>
        <begin position="285"/>
        <end position="331"/>
    </location>
</feature>
<accession>A0ABQ9IN04</accession>
<name>A0ABQ9IN04_9NEOP</name>
<keyword evidence="2" id="KW-0472">Membrane</keyword>
<evidence type="ECO:0000313" key="3">
    <source>
        <dbReference type="EMBL" id="KAJ8898047.1"/>
    </source>
</evidence>
<comment type="caution">
    <text evidence="3">The sequence shown here is derived from an EMBL/GenBank/DDBJ whole genome shotgun (WGS) entry which is preliminary data.</text>
</comment>
<proteinExistence type="predicted"/>
<dbReference type="EMBL" id="JARBHB010000001">
    <property type="protein sequence ID" value="KAJ8898047.1"/>
    <property type="molecule type" value="Genomic_DNA"/>
</dbReference>
<evidence type="ECO:0000256" key="2">
    <source>
        <dbReference type="SAM" id="Phobius"/>
    </source>
</evidence>
<dbReference type="Proteomes" id="UP001159363">
    <property type="component" value="Chromosome 1"/>
</dbReference>
<feature type="transmembrane region" description="Helical" evidence="2">
    <location>
        <begin position="12"/>
        <end position="35"/>
    </location>
</feature>
<sequence length="447" mass="49480">MHITVPPTITPSFISIVIAAIYVHHYVLVWSMLFFRKGAAVAKWLYYSPPNLCDIGFDSRRGRSWIFARWNRTGRCCLSAGFLWDLSCPFIQTLLYTHLASPPSVLATSRGWEDPEVLRQTNRQLPTGGVRKHRKDGNFFFVRPFLLACLPSSPRPATANFHERTPQYVRPFPAHRRSLAQRLQCARRALTSSSFGDCDARQNSQSTTAECLPFGFDFLLRKQFCKDELAVSLKTLQIMNPRSGERRGDERGVKCGEIWAALNIEVLRADEGDYGAATECNEGEIHDKTRRPVASSRTLPTCENPGATPPEVEPGSPNRTTTPPRPRGEGSGTDLVCDWLLRVVKGSLLAGLSVDGGFPYVWCGAAVKGAHIIRQHICDTVNEFRGAYAAVKVVSPAAAGTHARHTARSGVPGSLVRRPPRCQLHGNKEIITSLAPPRTTHAKNDID</sequence>
<keyword evidence="4" id="KW-1185">Reference proteome</keyword>
<protein>
    <submittedName>
        <fullName evidence="3">Uncharacterized protein</fullName>
    </submittedName>
</protein>
<evidence type="ECO:0000256" key="1">
    <source>
        <dbReference type="SAM" id="MobiDB-lite"/>
    </source>
</evidence>
<reference evidence="3 4" key="1">
    <citation type="submission" date="2023-02" db="EMBL/GenBank/DDBJ databases">
        <title>LHISI_Scaffold_Assembly.</title>
        <authorList>
            <person name="Stuart O.P."/>
            <person name="Cleave R."/>
            <person name="Magrath M.J.L."/>
            <person name="Mikheyev A.S."/>
        </authorList>
    </citation>
    <scope>NUCLEOTIDE SEQUENCE [LARGE SCALE GENOMIC DNA]</scope>
    <source>
        <strain evidence="3">Daus_M_001</strain>
        <tissue evidence="3">Leg muscle</tissue>
    </source>
</reference>